<organism evidence="2 3">
    <name type="scientific">Notothenia coriiceps</name>
    <name type="common">black rockcod</name>
    <dbReference type="NCBI Taxonomy" id="8208"/>
    <lineage>
        <taxon>Eukaryota</taxon>
        <taxon>Metazoa</taxon>
        <taxon>Chordata</taxon>
        <taxon>Craniata</taxon>
        <taxon>Vertebrata</taxon>
        <taxon>Euteleostomi</taxon>
        <taxon>Actinopterygii</taxon>
        <taxon>Neopterygii</taxon>
        <taxon>Teleostei</taxon>
        <taxon>Neoteleostei</taxon>
        <taxon>Acanthomorphata</taxon>
        <taxon>Eupercaria</taxon>
        <taxon>Perciformes</taxon>
        <taxon>Notothenioidei</taxon>
        <taxon>Nototheniidae</taxon>
        <taxon>Notothenia</taxon>
    </lineage>
</organism>
<dbReference type="OrthoDB" id="430826at2759"/>
<dbReference type="GeneID" id="104953968"/>
<keyword evidence="2" id="KW-1185">Reference proteome</keyword>
<protein>
    <submittedName>
        <fullName evidence="3">Laminin subunit gamma-1-like</fullName>
    </submittedName>
</protein>
<evidence type="ECO:0000313" key="2">
    <source>
        <dbReference type="Proteomes" id="UP000504611"/>
    </source>
</evidence>
<proteinExistence type="predicted"/>
<evidence type="ECO:0000313" key="3">
    <source>
        <dbReference type="RefSeq" id="XP_010779314.1"/>
    </source>
</evidence>
<dbReference type="AlphaFoldDB" id="A0A6I9NNU7"/>
<evidence type="ECO:0000256" key="1">
    <source>
        <dbReference type="SAM" id="MobiDB-lite"/>
    </source>
</evidence>
<sequence>MLTCSQTADQLLARADAAKALAGEAAEKGKATFREAEGILEDLRDFDRRVNDNKTAAEDALKKIPAINATIMAANQKTRQAEAALGNAAADAREAKAKAEDAEKIAGNVQKGSAKTKEDAEKALEETTQLDGEVSAMMEQLDDAEQELNRKKAEAAADMMMAGMASDNAKEAEDNARKAKSAVKTVLSTITELLDKLGNIDQVDLSKLNQMDESLKRAKGSMGASDLDRKLTELSDVARSQEDLINDYDRQIVQIRADINNLNDIKNTLPEGCFNTPSLERP</sequence>
<reference evidence="3" key="1">
    <citation type="submission" date="2025-08" db="UniProtKB">
        <authorList>
            <consortium name="RefSeq"/>
        </authorList>
    </citation>
    <scope>IDENTIFICATION</scope>
    <source>
        <tissue evidence="3">Muscle</tissue>
    </source>
</reference>
<dbReference type="KEGG" id="ncc:104953968"/>
<feature type="compositionally biased region" description="Basic and acidic residues" evidence="1">
    <location>
        <begin position="115"/>
        <end position="125"/>
    </location>
</feature>
<dbReference type="RefSeq" id="XP_010779314.1">
    <property type="nucleotide sequence ID" value="XM_010781012.1"/>
</dbReference>
<name>A0A6I9NNU7_9TELE</name>
<gene>
    <name evidence="3" type="primary">LOC104953968</name>
</gene>
<accession>A0A6I9NNU7</accession>
<dbReference type="Proteomes" id="UP000504611">
    <property type="component" value="Unplaced"/>
</dbReference>
<feature type="region of interest" description="Disordered" evidence="1">
    <location>
        <begin position="109"/>
        <end position="129"/>
    </location>
</feature>